<comment type="caution">
    <text evidence="1">The sequence shown here is derived from an EMBL/GenBank/DDBJ whole genome shotgun (WGS) entry which is preliminary data.</text>
</comment>
<protein>
    <submittedName>
        <fullName evidence="1">Uncharacterized protein</fullName>
    </submittedName>
</protein>
<evidence type="ECO:0000313" key="2">
    <source>
        <dbReference type="Proteomes" id="UP001175271"/>
    </source>
</evidence>
<dbReference type="Proteomes" id="UP001175271">
    <property type="component" value="Unassembled WGS sequence"/>
</dbReference>
<dbReference type="EMBL" id="JAUCMV010000004">
    <property type="protein sequence ID" value="KAK0406942.1"/>
    <property type="molecule type" value="Genomic_DNA"/>
</dbReference>
<sequence>MFKFVSCVFLRDFEDASGWPLRFKVPLSTIDPNNSARKAYWQSSQGSFDAPESAEQPSVNGIWRIRVRNEKKSDYYDF</sequence>
<keyword evidence="2" id="KW-1185">Reference proteome</keyword>
<organism evidence="1 2">
    <name type="scientific">Steinernema hermaphroditum</name>
    <dbReference type="NCBI Taxonomy" id="289476"/>
    <lineage>
        <taxon>Eukaryota</taxon>
        <taxon>Metazoa</taxon>
        <taxon>Ecdysozoa</taxon>
        <taxon>Nematoda</taxon>
        <taxon>Chromadorea</taxon>
        <taxon>Rhabditida</taxon>
        <taxon>Tylenchina</taxon>
        <taxon>Panagrolaimomorpha</taxon>
        <taxon>Strongyloidoidea</taxon>
        <taxon>Steinernematidae</taxon>
        <taxon>Steinernema</taxon>
    </lineage>
</organism>
<accession>A0AA39HJD4</accession>
<gene>
    <name evidence="1" type="ORF">QR680_018904</name>
</gene>
<dbReference type="AlphaFoldDB" id="A0AA39HJD4"/>
<proteinExistence type="predicted"/>
<reference evidence="1" key="1">
    <citation type="submission" date="2023-06" db="EMBL/GenBank/DDBJ databases">
        <title>Genomic analysis of the entomopathogenic nematode Steinernema hermaphroditum.</title>
        <authorList>
            <person name="Schwarz E.M."/>
            <person name="Heppert J.K."/>
            <person name="Baniya A."/>
            <person name="Schwartz H.T."/>
            <person name="Tan C.-H."/>
            <person name="Antoshechkin I."/>
            <person name="Sternberg P.W."/>
            <person name="Goodrich-Blair H."/>
            <person name="Dillman A.R."/>
        </authorList>
    </citation>
    <scope>NUCLEOTIDE SEQUENCE</scope>
    <source>
        <strain evidence="1">PS9179</strain>
        <tissue evidence="1">Whole animal</tissue>
    </source>
</reference>
<evidence type="ECO:0000313" key="1">
    <source>
        <dbReference type="EMBL" id="KAK0406942.1"/>
    </source>
</evidence>
<name>A0AA39HJD4_9BILA</name>